<dbReference type="Proteomes" id="UP000664534">
    <property type="component" value="Unassembled WGS sequence"/>
</dbReference>
<feature type="domain" description="Ubiquitin-like" evidence="1">
    <location>
        <begin position="243"/>
        <end position="324"/>
    </location>
</feature>
<sequence>MVPFGFSVGDFIAGINLLIDAVHSLSDTHGAQADYEELGRQLKNLRNGFECIEGLKLDATHPAQASAVDTALNDCRLCVDGFVKRNSKFKSLEATKQVETRGKLQAAAEQQNVEHKRLTQEVFDRVSTLIQQQQRLETTLGDGQASLAHVLESQCQGIRDESQLREQNQEKALVAQNSTTLQVLTEVANITSQLEALTVGGASTSKEHLLTIIENQQHLMAQLRNIDVIIRVNQEVSPQVLLSKPVVLLDARGRYAPFHLEFIDSAEAFVAVLKVRFQDVGLRKIELGEFTLEDSRLKRGLQLTKPWAAIVRPGQRISMSMIFRLEEKRTAGCPGCGKENAGSDVEDVEW</sequence>
<proteinExistence type="predicted"/>
<comment type="caution">
    <text evidence="2">The sequence shown here is derived from an EMBL/GenBank/DDBJ whole genome shotgun (WGS) entry which is preliminary data.</text>
</comment>
<dbReference type="EMBL" id="CAJPDT010000022">
    <property type="protein sequence ID" value="CAF9919174.1"/>
    <property type="molecule type" value="Genomic_DNA"/>
</dbReference>
<dbReference type="AlphaFoldDB" id="A0A8H3F735"/>
<evidence type="ECO:0000259" key="1">
    <source>
        <dbReference type="Pfam" id="PF22893"/>
    </source>
</evidence>
<gene>
    <name evidence="2" type="ORF">IMSHALPRED_004544</name>
</gene>
<keyword evidence="3" id="KW-1185">Reference proteome</keyword>
<organism evidence="2 3">
    <name type="scientific">Imshaugia aleurites</name>
    <dbReference type="NCBI Taxonomy" id="172621"/>
    <lineage>
        <taxon>Eukaryota</taxon>
        <taxon>Fungi</taxon>
        <taxon>Dikarya</taxon>
        <taxon>Ascomycota</taxon>
        <taxon>Pezizomycotina</taxon>
        <taxon>Lecanoromycetes</taxon>
        <taxon>OSLEUM clade</taxon>
        <taxon>Lecanoromycetidae</taxon>
        <taxon>Lecanorales</taxon>
        <taxon>Lecanorineae</taxon>
        <taxon>Parmeliaceae</taxon>
        <taxon>Imshaugia</taxon>
    </lineage>
</organism>
<dbReference type="PANTHER" id="PTHR38886">
    <property type="entry name" value="SESA DOMAIN-CONTAINING PROTEIN"/>
    <property type="match status" value="1"/>
</dbReference>
<accession>A0A8H3F735</accession>
<evidence type="ECO:0000313" key="3">
    <source>
        <dbReference type="Proteomes" id="UP000664534"/>
    </source>
</evidence>
<dbReference type="OrthoDB" id="3045089at2759"/>
<dbReference type="Pfam" id="PF22893">
    <property type="entry name" value="ULD_2"/>
    <property type="match status" value="1"/>
</dbReference>
<dbReference type="PANTHER" id="PTHR38886:SF1">
    <property type="entry name" value="NACHT-NTPASE AND P-LOOP NTPASES N-TERMINAL DOMAIN-CONTAINING PROTEIN"/>
    <property type="match status" value="1"/>
</dbReference>
<evidence type="ECO:0000313" key="2">
    <source>
        <dbReference type="EMBL" id="CAF9919174.1"/>
    </source>
</evidence>
<dbReference type="InterPro" id="IPR054464">
    <property type="entry name" value="ULD_fung"/>
</dbReference>
<reference evidence="2" key="1">
    <citation type="submission" date="2021-03" db="EMBL/GenBank/DDBJ databases">
        <authorList>
            <person name="Tagirdzhanova G."/>
        </authorList>
    </citation>
    <scope>NUCLEOTIDE SEQUENCE</scope>
</reference>
<name>A0A8H3F735_9LECA</name>
<protein>
    <recommendedName>
        <fullName evidence="1">Ubiquitin-like domain-containing protein</fullName>
    </recommendedName>
</protein>